<dbReference type="GO" id="GO:0050660">
    <property type="term" value="F:flavin adenine dinucleotide binding"/>
    <property type="evidence" value="ECO:0007669"/>
    <property type="project" value="TreeGrafter"/>
</dbReference>
<evidence type="ECO:0000256" key="3">
    <source>
        <dbReference type="ARBA" id="ARBA00022827"/>
    </source>
</evidence>
<dbReference type="PANTHER" id="PTHR43735">
    <property type="entry name" value="APOPTOSIS-INDUCING FACTOR 1"/>
    <property type="match status" value="1"/>
</dbReference>
<evidence type="ECO:0000313" key="7">
    <source>
        <dbReference type="Proteomes" id="UP000305067"/>
    </source>
</evidence>
<name>A0A5C3Q4Q4_9AGAR</name>
<dbReference type="PANTHER" id="PTHR43735:SF3">
    <property type="entry name" value="FERROPTOSIS SUPPRESSOR PROTEIN 1"/>
    <property type="match status" value="1"/>
</dbReference>
<evidence type="ECO:0000256" key="2">
    <source>
        <dbReference type="ARBA" id="ARBA00022630"/>
    </source>
</evidence>
<feature type="domain" description="FAD/NAD(P)-binding" evidence="5">
    <location>
        <begin position="10"/>
        <end position="304"/>
    </location>
</feature>
<dbReference type="Gene3D" id="3.50.50.100">
    <property type="match status" value="1"/>
</dbReference>
<sequence length="380" mass="41308">MSKWENQKKPVVVIGGGGAGATFVRTFSQAMDASKYELIMINPLPYRICLPSTVRMVVTPTDNLAKTALIPYDKIFVNRNGTYKQGKVQSISVEGYESDNGGEVVLESGERVPYHILVLASGSFWPGPTNFPGTEEAVQKHIAEHQQDVKNAKNIVLIGGGAVGVEIAAEIKTEFPDKKVTIVHGMANLTNETYTLKFRQALEKRLQKIGVELLLDEMVTAFPPRTGPEVTTRSGKSVPADLVLVTTGPKPNTLFIKESLGDSAVSEAGFVKVHPTLQVASHPNIFAIGDIIEWNEQKQVLKAYGHASTVSQNILKLGAGQPLKNYQSMNESLCCTTGRHGGLTFIGYFGGITLGDWFTRMMKSKDLLVPESRKAMGLSS</sequence>
<dbReference type="GO" id="GO:0005737">
    <property type="term" value="C:cytoplasm"/>
    <property type="evidence" value="ECO:0007669"/>
    <property type="project" value="TreeGrafter"/>
</dbReference>
<dbReference type="GO" id="GO:0004174">
    <property type="term" value="F:electron-transferring-flavoprotein dehydrogenase activity"/>
    <property type="evidence" value="ECO:0007669"/>
    <property type="project" value="TreeGrafter"/>
</dbReference>
<evidence type="ECO:0000256" key="4">
    <source>
        <dbReference type="ARBA" id="ARBA00023002"/>
    </source>
</evidence>
<comment type="similarity">
    <text evidence="1">Belongs to the FAD-dependent oxidoreductase family.</text>
</comment>
<dbReference type="PRINTS" id="PR00411">
    <property type="entry name" value="PNDRDTASEI"/>
</dbReference>
<dbReference type="OrthoDB" id="202203at2759"/>
<dbReference type="Pfam" id="PF07992">
    <property type="entry name" value="Pyr_redox_2"/>
    <property type="match status" value="1"/>
</dbReference>
<reference evidence="6 7" key="1">
    <citation type="journal article" date="2019" name="Nat. Ecol. Evol.">
        <title>Megaphylogeny resolves global patterns of mushroom evolution.</title>
        <authorList>
            <person name="Varga T."/>
            <person name="Krizsan K."/>
            <person name="Foldi C."/>
            <person name="Dima B."/>
            <person name="Sanchez-Garcia M."/>
            <person name="Sanchez-Ramirez S."/>
            <person name="Szollosi G.J."/>
            <person name="Szarkandi J.G."/>
            <person name="Papp V."/>
            <person name="Albert L."/>
            <person name="Andreopoulos W."/>
            <person name="Angelini C."/>
            <person name="Antonin V."/>
            <person name="Barry K.W."/>
            <person name="Bougher N.L."/>
            <person name="Buchanan P."/>
            <person name="Buyck B."/>
            <person name="Bense V."/>
            <person name="Catcheside P."/>
            <person name="Chovatia M."/>
            <person name="Cooper J."/>
            <person name="Damon W."/>
            <person name="Desjardin D."/>
            <person name="Finy P."/>
            <person name="Geml J."/>
            <person name="Haridas S."/>
            <person name="Hughes K."/>
            <person name="Justo A."/>
            <person name="Karasinski D."/>
            <person name="Kautmanova I."/>
            <person name="Kiss B."/>
            <person name="Kocsube S."/>
            <person name="Kotiranta H."/>
            <person name="LaButti K.M."/>
            <person name="Lechner B.E."/>
            <person name="Liimatainen K."/>
            <person name="Lipzen A."/>
            <person name="Lukacs Z."/>
            <person name="Mihaltcheva S."/>
            <person name="Morgado L.N."/>
            <person name="Niskanen T."/>
            <person name="Noordeloos M.E."/>
            <person name="Ohm R.A."/>
            <person name="Ortiz-Santana B."/>
            <person name="Ovrebo C."/>
            <person name="Racz N."/>
            <person name="Riley R."/>
            <person name="Savchenko A."/>
            <person name="Shiryaev A."/>
            <person name="Soop K."/>
            <person name="Spirin V."/>
            <person name="Szebenyi C."/>
            <person name="Tomsovsky M."/>
            <person name="Tulloss R.E."/>
            <person name="Uehling J."/>
            <person name="Grigoriev I.V."/>
            <person name="Vagvolgyi C."/>
            <person name="Papp T."/>
            <person name="Martin F.M."/>
            <person name="Miettinen O."/>
            <person name="Hibbett D.S."/>
            <person name="Nagy L.G."/>
        </authorList>
    </citation>
    <scope>NUCLEOTIDE SEQUENCE [LARGE SCALE GENOMIC DNA]</scope>
    <source>
        <strain evidence="6 7">CBS 309.79</strain>
    </source>
</reference>
<dbReference type="Proteomes" id="UP000305067">
    <property type="component" value="Unassembled WGS sequence"/>
</dbReference>
<dbReference type="STRING" id="1884261.A0A5C3Q4Q4"/>
<dbReference type="SUPFAM" id="SSF51905">
    <property type="entry name" value="FAD/NAD(P)-binding domain"/>
    <property type="match status" value="1"/>
</dbReference>
<evidence type="ECO:0000259" key="5">
    <source>
        <dbReference type="Pfam" id="PF07992"/>
    </source>
</evidence>
<evidence type="ECO:0000256" key="1">
    <source>
        <dbReference type="ARBA" id="ARBA00006442"/>
    </source>
</evidence>
<dbReference type="AlphaFoldDB" id="A0A5C3Q4Q4"/>
<keyword evidence="4" id="KW-0560">Oxidoreductase</keyword>
<keyword evidence="2" id="KW-0285">Flavoprotein</keyword>
<dbReference type="EMBL" id="ML178888">
    <property type="protein sequence ID" value="TFK95380.1"/>
    <property type="molecule type" value="Genomic_DNA"/>
</dbReference>
<gene>
    <name evidence="6" type="ORF">BDV98DRAFT_556453</name>
</gene>
<protein>
    <submittedName>
        <fullName evidence="6">FAD/NAD-P-binding domain-containing protein</fullName>
    </submittedName>
</protein>
<keyword evidence="3" id="KW-0274">FAD</keyword>
<organism evidence="6 7">
    <name type="scientific">Pterulicium gracile</name>
    <dbReference type="NCBI Taxonomy" id="1884261"/>
    <lineage>
        <taxon>Eukaryota</taxon>
        <taxon>Fungi</taxon>
        <taxon>Dikarya</taxon>
        <taxon>Basidiomycota</taxon>
        <taxon>Agaricomycotina</taxon>
        <taxon>Agaricomycetes</taxon>
        <taxon>Agaricomycetidae</taxon>
        <taxon>Agaricales</taxon>
        <taxon>Pleurotineae</taxon>
        <taxon>Pterulaceae</taxon>
        <taxon>Pterulicium</taxon>
    </lineage>
</organism>
<proteinExistence type="inferred from homology"/>
<keyword evidence="7" id="KW-1185">Reference proteome</keyword>
<dbReference type="PRINTS" id="PR00368">
    <property type="entry name" value="FADPNR"/>
</dbReference>
<evidence type="ECO:0000313" key="6">
    <source>
        <dbReference type="EMBL" id="TFK95380.1"/>
    </source>
</evidence>
<dbReference type="InterPro" id="IPR023753">
    <property type="entry name" value="FAD/NAD-binding_dom"/>
</dbReference>
<accession>A0A5C3Q4Q4</accession>
<dbReference type="InterPro" id="IPR036188">
    <property type="entry name" value="FAD/NAD-bd_sf"/>
</dbReference>